<gene>
    <name evidence="2" type="ORF">MBUL_01927</name>
</gene>
<dbReference type="GO" id="GO:0005886">
    <property type="term" value="C:plasma membrane"/>
    <property type="evidence" value="ECO:0007669"/>
    <property type="project" value="UniProtKB-SubCell"/>
</dbReference>
<reference evidence="2" key="1">
    <citation type="submission" date="2019-12" db="EMBL/GenBank/DDBJ databases">
        <authorList>
            <person name="Cremers G."/>
        </authorList>
    </citation>
    <scope>NUCLEOTIDE SEQUENCE</scope>
    <source>
        <strain evidence="2">Mbul1</strain>
    </source>
</reference>
<feature type="transmembrane region" description="Helical" evidence="1">
    <location>
        <begin position="31"/>
        <end position="49"/>
    </location>
</feature>
<keyword evidence="1" id="KW-1003">Cell membrane</keyword>
<accession>A0A679IRP8</accession>
<keyword evidence="1" id="KW-0997">Cell inner membrane</keyword>
<dbReference type="EMBL" id="LR743504">
    <property type="protein sequence ID" value="CAA2102914.1"/>
    <property type="molecule type" value="Genomic_DNA"/>
</dbReference>
<dbReference type="GO" id="GO:0022857">
    <property type="term" value="F:transmembrane transporter activity"/>
    <property type="evidence" value="ECO:0007669"/>
    <property type="project" value="UniProtKB-UniRule"/>
</dbReference>
<proteinExistence type="inferred from homology"/>
<feature type="transmembrane region" description="Helical" evidence="1">
    <location>
        <begin position="133"/>
        <end position="151"/>
    </location>
</feature>
<comment type="function">
    <text evidence="1">Involved in the import of queuosine (Q) precursors, required for Q precursor salvage.</text>
</comment>
<keyword evidence="1" id="KW-0472">Membrane</keyword>
<protein>
    <recommendedName>
        <fullName evidence="1">Probable queuosine precursor transporter</fullName>
        <shortName evidence="1">Q precursor transporter</shortName>
    </recommendedName>
</protein>
<dbReference type="PANTHER" id="PTHR34300:SF2">
    <property type="entry name" value="QUEUOSINE PRECURSOR TRANSPORTER-RELATED"/>
    <property type="match status" value="1"/>
</dbReference>
<dbReference type="PANTHER" id="PTHR34300">
    <property type="entry name" value="QUEUOSINE PRECURSOR TRANSPORTER-RELATED"/>
    <property type="match status" value="1"/>
</dbReference>
<name>A0A679IRP8_9HYPH</name>
<feature type="transmembrane region" description="Helical" evidence="1">
    <location>
        <begin position="55"/>
        <end position="77"/>
    </location>
</feature>
<dbReference type="InterPro" id="IPR003744">
    <property type="entry name" value="YhhQ"/>
</dbReference>
<dbReference type="Pfam" id="PF02592">
    <property type="entry name" value="Vut_1"/>
    <property type="match status" value="1"/>
</dbReference>
<comment type="similarity">
    <text evidence="1">Belongs to the vitamin uptake transporter (VUT/ECF) (TC 2.A.88) family. Q precursor transporter subfamily.</text>
</comment>
<evidence type="ECO:0000313" key="2">
    <source>
        <dbReference type="EMBL" id="CAA2102914.1"/>
    </source>
</evidence>
<keyword evidence="1" id="KW-0812">Transmembrane</keyword>
<feature type="transmembrane region" description="Helical" evidence="1">
    <location>
        <begin position="199"/>
        <end position="225"/>
    </location>
</feature>
<keyword evidence="1" id="KW-1133">Transmembrane helix</keyword>
<dbReference type="HAMAP" id="MF_02088">
    <property type="entry name" value="Q_prec_transport"/>
    <property type="match status" value="1"/>
</dbReference>
<sequence length="247" mass="26806">MGGNTGLSLPNVGGRPVSEGARMVEPRRHHIVPIAGLFSATLIMSLILAGKIVSFGGVTFSAAVIVFPLSYVFGDVLTEVYGYASARRVVWAGFAAQVIWIAAYTLAATLPPAPFWPHQTAFETILSSTPRTAFAGMTAYLAGEFLNSYVLDRMKLRTEGRLLALRLVASTVVGQGVDTMIFVLLAFGGVFAAGDLFKIILGAWMLKVAWEIAALPLSLPLIAWLKREEGEDHFDRNTDFNPFRLKE</sequence>
<evidence type="ECO:0000256" key="1">
    <source>
        <dbReference type="HAMAP-Rule" id="MF_02088"/>
    </source>
</evidence>
<feature type="transmembrane region" description="Helical" evidence="1">
    <location>
        <begin position="89"/>
        <end position="113"/>
    </location>
</feature>
<keyword evidence="1" id="KW-0813">Transport</keyword>
<comment type="subcellular location">
    <subcellularLocation>
        <location evidence="1">Cell inner membrane</location>
        <topology evidence="1">Multi-pass membrane protein</topology>
    </subcellularLocation>
</comment>
<dbReference type="NCBIfam" id="TIGR00697">
    <property type="entry name" value="queuosine precursor transporter"/>
    <property type="match status" value="1"/>
</dbReference>
<dbReference type="AlphaFoldDB" id="A0A679IRP8"/>
<organism evidence="2">
    <name type="scientific">Methylobacterium bullatum</name>
    <dbReference type="NCBI Taxonomy" id="570505"/>
    <lineage>
        <taxon>Bacteria</taxon>
        <taxon>Pseudomonadati</taxon>
        <taxon>Pseudomonadota</taxon>
        <taxon>Alphaproteobacteria</taxon>
        <taxon>Hyphomicrobiales</taxon>
        <taxon>Methylobacteriaceae</taxon>
        <taxon>Methylobacterium</taxon>
    </lineage>
</organism>
<feature type="transmembrane region" description="Helical" evidence="1">
    <location>
        <begin position="163"/>
        <end position="193"/>
    </location>
</feature>